<proteinExistence type="predicted"/>
<reference evidence="1" key="1">
    <citation type="submission" date="2014-09" db="EMBL/GenBank/DDBJ databases">
        <authorList>
            <person name="Magalhaes I.L.F."/>
            <person name="Oliveira U."/>
            <person name="Santos F.R."/>
            <person name="Vidigal T.H.D.A."/>
            <person name="Brescovit A.D."/>
            <person name="Santos A.J."/>
        </authorList>
    </citation>
    <scope>NUCLEOTIDE SEQUENCE</scope>
    <source>
        <tissue evidence="1">Shoot tissue taken approximately 20 cm above the soil surface</tissue>
    </source>
</reference>
<organism evidence="1">
    <name type="scientific">Arundo donax</name>
    <name type="common">Giant reed</name>
    <name type="synonym">Donax arundinaceus</name>
    <dbReference type="NCBI Taxonomy" id="35708"/>
    <lineage>
        <taxon>Eukaryota</taxon>
        <taxon>Viridiplantae</taxon>
        <taxon>Streptophyta</taxon>
        <taxon>Embryophyta</taxon>
        <taxon>Tracheophyta</taxon>
        <taxon>Spermatophyta</taxon>
        <taxon>Magnoliopsida</taxon>
        <taxon>Liliopsida</taxon>
        <taxon>Poales</taxon>
        <taxon>Poaceae</taxon>
        <taxon>PACMAD clade</taxon>
        <taxon>Arundinoideae</taxon>
        <taxon>Arundineae</taxon>
        <taxon>Arundo</taxon>
    </lineage>
</organism>
<dbReference type="EMBL" id="GBRH01205222">
    <property type="protein sequence ID" value="JAD92673.1"/>
    <property type="molecule type" value="Transcribed_RNA"/>
</dbReference>
<sequence>MFNIVLHILFSGVVLQIFQH</sequence>
<accession>A0A0A9E0Z7</accession>
<dbReference type="AlphaFoldDB" id="A0A0A9E0Z7"/>
<evidence type="ECO:0000313" key="1">
    <source>
        <dbReference type="EMBL" id="JAD92673.1"/>
    </source>
</evidence>
<reference evidence="1" key="2">
    <citation type="journal article" date="2015" name="Data Brief">
        <title>Shoot transcriptome of the giant reed, Arundo donax.</title>
        <authorList>
            <person name="Barrero R.A."/>
            <person name="Guerrero F.D."/>
            <person name="Moolhuijzen P."/>
            <person name="Goolsby J.A."/>
            <person name="Tidwell J."/>
            <person name="Bellgard S.E."/>
            <person name="Bellgard M.I."/>
        </authorList>
    </citation>
    <scope>NUCLEOTIDE SEQUENCE</scope>
    <source>
        <tissue evidence="1">Shoot tissue taken approximately 20 cm above the soil surface</tissue>
    </source>
</reference>
<protein>
    <submittedName>
        <fullName evidence="1">Uncharacterized protein</fullName>
    </submittedName>
</protein>
<name>A0A0A9E0Z7_ARUDO</name>